<dbReference type="InterPro" id="IPR019813">
    <property type="entry name" value="Translation_initiation_fac3_CS"/>
</dbReference>
<evidence type="ECO:0000256" key="2">
    <source>
        <dbReference type="ARBA" id="ARBA00022540"/>
    </source>
</evidence>
<sequence length="176" mass="19934">MRGVNIPELKINDGIRSKELRVIAPDGVQVGVLELKKALIIAEELNLDLVEVSPDSKPPVARLMDYGKYKYELAQKAKESRKNQVKISVKEIQLKPKIDTNDFKIKLNKSRKFLIDGDKVKFTMRFRGREAEHPEFGQRVLDNYKDELADISEVESTSKPDGRSLTMVLAPIGGKK</sequence>
<dbReference type="GO" id="GO:0003743">
    <property type="term" value="F:translation initiation factor activity"/>
    <property type="evidence" value="ECO:0007669"/>
    <property type="project" value="UniProtKB-UniRule"/>
</dbReference>
<dbReference type="GO" id="GO:0016020">
    <property type="term" value="C:membrane"/>
    <property type="evidence" value="ECO:0007669"/>
    <property type="project" value="TreeGrafter"/>
</dbReference>
<dbReference type="SUPFAM" id="SSF54364">
    <property type="entry name" value="Translation initiation factor IF3, N-terminal domain"/>
    <property type="match status" value="1"/>
</dbReference>
<evidence type="ECO:0000256" key="5">
    <source>
        <dbReference type="NCBIfam" id="TIGR00168"/>
    </source>
</evidence>
<evidence type="ECO:0000259" key="7">
    <source>
        <dbReference type="Pfam" id="PF00707"/>
    </source>
</evidence>
<dbReference type="FunFam" id="3.30.110.10:FF:000001">
    <property type="entry name" value="Translation initiation factor IF-3"/>
    <property type="match status" value="1"/>
</dbReference>
<dbReference type="PANTHER" id="PTHR10938:SF0">
    <property type="entry name" value="TRANSLATION INITIATION FACTOR IF-3, MITOCHONDRIAL"/>
    <property type="match status" value="1"/>
</dbReference>
<evidence type="ECO:0000256" key="1">
    <source>
        <dbReference type="ARBA" id="ARBA00005439"/>
    </source>
</evidence>
<keyword evidence="4" id="KW-0963">Cytoplasm</keyword>
<accession>S5DM30</accession>
<gene>
    <name evidence="4" type="primary">infC</name>
</gene>
<dbReference type="Gene3D" id="3.30.110.10">
    <property type="entry name" value="Translation initiation factor 3 (IF-3), C-terminal domain"/>
    <property type="match status" value="1"/>
</dbReference>
<dbReference type="HAMAP" id="MF_00080">
    <property type="entry name" value="IF_3"/>
    <property type="match status" value="1"/>
</dbReference>
<dbReference type="Gene3D" id="3.10.20.80">
    <property type="entry name" value="Translation initiation factor 3 (IF-3), N-terminal domain"/>
    <property type="match status" value="1"/>
</dbReference>
<feature type="domain" description="Translation initiation factor 3 N-terminal" evidence="8">
    <location>
        <begin position="11"/>
        <end position="79"/>
    </location>
</feature>
<keyword evidence="3 4" id="KW-0648">Protein biosynthesis</keyword>
<proteinExistence type="inferred from homology"/>
<name>S5DM30_9ACTN</name>
<evidence type="ECO:0000256" key="3">
    <source>
        <dbReference type="ARBA" id="ARBA00022917"/>
    </source>
</evidence>
<dbReference type="PROSITE" id="PS00938">
    <property type="entry name" value="IF3"/>
    <property type="match status" value="1"/>
</dbReference>
<dbReference type="InterPro" id="IPR036788">
    <property type="entry name" value="T_IF-3_C_sf"/>
</dbReference>
<protein>
    <recommendedName>
        <fullName evidence="4 5">Translation initiation factor IF-3</fullName>
    </recommendedName>
</protein>
<reference evidence="9" key="1">
    <citation type="journal article" date="2013" name="Sci. Rep.">
        <title>Metagenomics uncovers a new group of low GC and ultra-small marine Actinobacteria.</title>
        <authorList>
            <person name="Ghai R."/>
            <person name="Mizuno C.M."/>
            <person name="Picazo A."/>
            <person name="Camacho A."/>
            <person name="Rodriguez-Valera F."/>
        </authorList>
    </citation>
    <scope>NUCLEOTIDE SEQUENCE</scope>
</reference>
<feature type="domain" description="Translation initiation factor 3 C-terminal" evidence="7">
    <location>
        <begin position="87"/>
        <end position="171"/>
    </location>
</feature>
<dbReference type="Pfam" id="PF05198">
    <property type="entry name" value="IF3_N"/>
    <property type="match status" value="1"/>
</dbReference>
<dbReference type="GO" id="GO:0043022">
    <property type="term" value="F:ribosome binding"/>
    <property type="evidence" value="ECO:0007669"/>
    <property type="project" value="UniProtKB-ARBA"/>
</dbReference>
<keyword evidence="2 4" id="KW-0396">Initiation factor</keyword>
<dbReference type="InterPro" id="IPR036787">
    <property type="entry name" value="T_IF-3_N_sf"/>
</dbReference>
<dbReference type="GO" id="GO:0005829">
    <property type="term" value="C:cytosol"/>
    <property type="evidence" value="ECO:0007669"/>
    <property type="project" value="TreeGrafter"/>
</dbReference>
<comment type="similarity">
    <text evidence="1 4 6">Belongs to the IF-3 family.</text>
</comment>
<dbReference type="EMBL" id="KC811146">
    <property type="protein sequence ID" value="AGQ19939.1"/>
    <property type="molecule type" value="Genomic_DNA"/>
</dbReference>
<evidence type="ECO:0000259" key="8">
    <source>
        <dbReference type="Pfam" id="PF05198"/>
    </source>
</evidence>
<evidence type="ECO:0000313" key="9">
    <source>
        <dbReference type="EMBL" id="AGQ19939.1"/>
    </source>
</evidence>
<dbReference type="FunFam" id="3.10.20.80:FF:000001">
    <property type="entry name" value="Translation initiation factor IF-3"/>
    <property type="match status" value="1"/>
</dbReference>
<dbReference type="PANTHER" id="PTHR10938">
    <property type="entry name" value="TRANSLATION INITIATION FACTOR IF-3"/>
    <property type="match status" value="1"/>
</dbReference>
<dbReference type="EMBL" id="KC811136">
    <property type="protein sequence ID" value="AGQ19607.1"/>
    <property type="molecule type" value="Genomic_DNA"/>
</dbReference>
<dbReference type="AlphaFoldDB" id="S5DM30"/>
<dbReference type="InterPro" id="IPR019815">
    <property type="entry name" value="Translation_initiation_fac_3_C"/>
</dbReference>
<organism evidence="9">
    <name type="scientific">Candidatus Actinomarina minuta</name>
    <dbReference type="NCBI Taxonomy" id="1389454"/>
    <lineage>
        <taxon>Bacteria</taxon>
        <taxon>Bacillati</taxon>
        <taxon>Actinomycetota</taxon>
        <taxon>Actinomycetes</taxon>
        <taxon>Candidatus Actinomarinidae</taxon>
        <taxon>Candidatus Actinomarinales</taxon>
        <taxon>Candidatus Actinomarineae</taxon>
        <taxon>Candidatus Actinomarinaceae</taxon>
        <taxon>Candidatus Actinomarina</taxon>
    </lineage>
</organism>
<comment type="subunit">
    <text evidence="4 6">Monomer.</text>
</comment>
<comment type="function">
    <text evidence="4 6">IF-3 binds to the 30S ribosomal subunit and shifts the equilibrium between 70S ribosomes and their 50S and 30S subunits in favor of the free subunits, thus enhancing the availability of 30S subunits on which protein synthesis initiation begins.</text>
</comment>
<dbReference type="NCBIfam" id="TIGR00168">
    <property type="entry name" value="infC"/>
    <property type="match status" value="1"/>
</dbReference>
<dbReference type="InterPro" id="IPR019814">
    <property type="entry name" value="Translation_initiation_fac_3_N"/>
</dbReference>
<comment type="subcellular location">
    <subcellularLocation>
        <location evidence="4 6">Cytoplasm</location>
    </subcellularLocation>
</comment>
<dbReference type="GO" id="GO:0032790">
    <property type="term" value="P:ribosome disassembly"/>
    <property type="evidence" value="ECO:0007669"/>
    <property type="project" value="TreeGrafter"/>
</dbReference>
<evidence type="ECO:0000256" key="6">
    <source>
        <dbReference type="RuleBase" id="RU000646"/>
    </source>
</evidence>
<evidence type="ECO:0000256" key="4">
    <source>
        <dbReference type="HAMAP-Rule" id="MF_00080"/>
    </source>
</evidence>
<dbReference type="SUPFAM" id="SSF55200">
    <property type="entry name" value="Translation initiation factor IF3, C-terminal domain"/>
    <property type="match status" value="1"/>
</dbReference>
<dbReference type="InterPro" id="IPR001288">
    <property type="entry name" value="Translation_initiation_fac_3"/>
</dbReference>
<dbReference type="Pfam" id="PF00707">
    <property type="entry name" value="IF3_C"/>
    <property type="match status" value="1"/>
</dbReference>